<comment type="caution">
    <text evidence="2">The sequence shown here is derived from an EMBL/GenBank/DDBJ whole genome shotgun (WGS) entry which is preliminary data.</text>
</comment>
<dbReference type="Proteomes" id="UP001172155">
    <property type="component" value="Unassembled WGS sequence"/>
</dbReference>
<evidence type="ECO:0000313" key="2">
    <source>
        <dbReference type="EMBL" id="KAK0743761.1"/>
    </source>
</evidence>
<name>A0AA40K2Q9_9PEZI</name>
<reference evidence="2" key="1">
    <citation type="submission" date="2023-06" db="EMBL/GenBank/DDBJ databases">
        <title>Genome-scale phylogeny and comparative genomics of the fungal order Sordariales.</title>
        <authorList>
            <consortium name="Lawrence Berkeley National Laboratory"/>
            <person name="Hensen N."/>
            <person name="Bonometti L."/>
            <person name="Westerberg I."/>
            <person name="Brannstrom I.O."/>
            <person name="Guillou S."/>
            <person name="Cros-Aarteil S."/>
            <person name="Calhoun S."/>
            <person name="Haridas S."/>
            <person name="Kuo A."/>
            <person name="Mondo S."/>
            <person name="Pangilinan J."/>
            <person name="Riley R."/>
            <person name="LaButti K."/>
            <person name="Andreopoulos B."/>
            <person name="Lipzen A."/>
            <person name="Chen C."/>
            <person name="Yanf M."/>
            <person name="Daum C."/>
            <person name="Ng V."/>
            <person name="Clum A."/>
            <person name="Steindorff A."/>
            <person name="Ohm R."/>
            <person name="Martin F."/>
            <person name="Silar P."/>
            <person name="Natvig D."/>
            <person name="Lalanne C."/>
            <person name="Gautier V."/>
            <person name="Ament-velasquez S.L."/>
            <person name="Kruys A."/>
            <person name="Hutchinson M.I."/>
            <person name="Powell A.J."/>
            <person name="Barry K."/>
            <person name="Miller A.N."/>
            <person name="Grigoriev I.V."/>
            <person name="Debuchy R."/>
            <person name="Gladieux P."/>
            <person name="Thoren M.H."/>
            <person name="Johannesson H."/>
        </authorList>
    </citation>
    <scope>NUCLEOTIDE SEQUENCE</scope>
    <source>
        <strain evidence="2">SMH3187-1</strain>
    </source>
</reference>
<dbReference type="AlphaFoldDB" id="A0AA40K2Q9"/>
<sequence>MMVVLVLLVPLFHEPCGVVPQQCRHQPQLNWQPREARAFPAGSQQARREIFRSTRPVKTPAVPSTLRSSQFFRCDRQSHPPGLLGIVSAQKQ</sequence>
<protein>
    <recommendedName>
        <fullName evidence="4">Secreted protein</fullName>
    </recommendedName>
</protein>
<dbReference type="EMBL" id="JAUKUD010000005">
    <property type="protein sequence ID" value="KAK0743761.1"/>
    <property type="molecule type" value="Genomic_DNA"/>
</dbReference>
<evidence type="ECO:0008006" key="4">
    <source>
        <dbReference type="Google" id="ProtNLM"/>
    </source>
</evidence>
<evidence type="ECO:0000313" key="3">
    <source>
        <dbReference type="Proteomes" id="UP001172155"/>
    </source>
</evidence>
<organism evidence="2 3">
    <name type="scientific">Schizothecium vesticola</name>
    <dbReference type="NCBI Taxonomy" id="314040"/>
    <lineage>
        <taxon>Eukaryota</taxon>
        <taxon>Fungi</taxon>
        <taxon>Dikarya</taxon>
        <taxon>Ascomycota</taxon>
        <taxon>Pezizomycotina</taxon>
        <taxon>Sordariomycetes</taxon>
        <taxon>Sordariomycetidae</taxon>
        <taxon>Sordariales</taxon>
        <taxon>Schizotheciaceae</taxon>
        <taxon>Schizothecium</taxon>
    </lineage>
</organism>
<feature type="signal peptide" evidence="1">
    <location>
        <begin position="1"/>
        <end position="17"/>
    </location>
</feature>
<feature type="chain" id="PRO_5041334001" description="Secreted protein" evidence="1">
    <location>
        <begin position="18"/>
        <end position="92"/>
    </location>
</feature>
<keyword evidence="1" id="KW-0732">Signal</keyword>
<accession>A0AA40K2Q9</accession>
<evidence type="ECO:0000256" key="1">
    <source>
        <dbReference type="SAM" id="SignalP"/>
    </source>
</evidence>
<keyword evidence="3" id="KW-1185">Reference proteome</keyword>
<proteinExistence type="predicted"/>
<gene>
    <name evidence="2" type="ORF">B0T18DRAFT_190401</name>
</gene>